<reference evidence="1 2" key="1">
    <citation type="journal article" date="2007" name="Nature">
        <title>Evolution of genes and genomes on the Drosophila phylogeny.</title>
        <authorList>
            <consortium name="Drosophila 12 Genomes Consortium"/>
            <person name="Clark A.G."/>
            <person name="Eisen M.B."/>
            <person name="Smith D.R."/>
            <person name="Bergman C.M."/>
            <person name="Oliver B."/>
            <person name="Markow T.A."/>
            <person name="Kaufman T.C."/>
            <person name="Kellis M."/>
            <person name="Gelbart W."/>
            <person name="Iyer V.N."/>
            <person name="Pollard D.A."/>
            <person name="Sackton T.B."/>
            <person name="Larracuente A.M."/>
            <person name="Singh N.D."/>
            <person name="Abad J.P."/>
            <person name="Abt D.N."/>
            <person name="Adryan B."/>
            <person name="Aguade M."/>
            <person name="Akashi H."/>
            <person name="Anderson W.W."/>
            <person name="Aquadro C.F."/>
            <person name="Ardell D.H."/>
            <person name="Arguello R."/>
            <person name="Artieri C.G."/>
            <person name="Barbash D.A."/>
            <person name="Barker D."/>
            <person name="Barsanti P."/>
            <person name="Batterham P."/>
            <person name="Batzoglou S."/>
            <person name="Begun D."/>
            <person name="Bhutkar A."/>
            <person name="Blanco E."/>
            <person name="Bosak S.A."/>
            <person name="Bradley R.K."/>
            <person name="Brand A.D."/>
            <person name="Brent M.R."/>
            <person name="Brooks A.N."/>
            <person name="Brown R.H."/>
            <person name="Butlin R.K."/>
            <person name="Caggese C."/>
            <person name="Calvi B.R."/>
            <person name="Bernardo de Carvalho A."/>
            <person name="Caspi A."/>
            <person name="Castrezana S."/>
            <person name="Celniker S.E."/>
            <person name="Chang J.L."/>
            <person name="Chapple C."/>
            <person name="Chatterji S."/>
            <person name="Chinwalla A."/>
            <person name="Civetta A."/>
            <person name="Clifton S.W."/>
            <person name="Comeron J.M."/>
            <person name="Costello J.C."/>
            <person name="Coyne J.A."/>
            <person name="Daub J."/>
            <person name="David R.G."/>
            <person name="Delcher A.L."/>
            <person name="Delehaunty K."/>
            <person name="Do C.B."/>
            <person name="Ebling H."/>
            <person name="Edwards K."/>
            <person name="Eickbush T."/>
            <person name="Evans J.D."/>
            <person name="Filipski A."/>
            <person name="Findeiss S."/>
            <person name="Freyhult E."/>
            <person name="Fulton L."/>
            <person name="Fulton R."/>
            <person name="Garcia A.C."/>
            <person name="Gardiner A."/>
            <person name="Garfield D.A."/>
            <person name="Garvin B.E."/>
            <person name="Gibson G."/>
            <person name="Gilbert D."/>
            <person name="Gnerre S."/>
            <person name="Godfrey J."/>
            <person name="Good R."/>
            <person name="Gotea V."/>
            <person name="Gravely B."/>
            <person name="Greenberg A.J."/>
            <person name="Griffiths-Jones S."/>
            <person name="Gross S."/>
            <person name="Guigo R."/>
            <person name="Gustafson E.A."/>
            <person name="Haerty W."/>
            <person name="Hahn M.W."/>
            <person name="Halligan D.L."/>
            <person name="Halpern A.L."/>
            <person name="Halter G.M."/>
            <person name="Han M.V."/>
            <person name="Heger A."/>
            <person name="Hillier L."/>
            <person name="Hinrichs A.S."/>
            <person name="Holmes I."/>
            <person name="Hoskins R.A."/>
            <person name="Hubisz M.J."/>
            <person name="Hultmark D."/>
            <person name="Huntley M.A."/>
            <person name="Jaffe D.B."/>
            <person name="Jagadeeshan S."/>
            <person name="Jeck W.R."/>
            <person name="Johnson J."/>
            <person name="Jones C.D."/>
            <person name="Jordan W.C."/>
            <person name="Karpen G.H."/>
            <person name="Kataoka E."/>
            <person name="Keightley P.D."/>
            <person name="Kheradpour P."/>
            <person name="Kirkness E.F."/>
            <person name="Koerich L.B."/>
            <person name="Kristiansen K."/>
            <person name="Kudrna D."/>
            <person name="Kulathinal R.J."/>
            <person name="Kumar S."/>
            <person name="Kwok R."/>
            <person name="Lander E."/>
            <person name="Langley C.H."/>
            <person name="Lapoint R."/>
            <person name="Lazzaro B.P."/>
            <person name="Lee S.J."/>
            <person name="Levesque L."/>
            <person name="Li R."/>
            <person name="Lin C.F."/>
            <person name="Lin M.F."/>
            <person name="Lindblad-Toh K."/>
            <person name="Llopart A."/>
            <person name="Long M."/>
            <person name="Low L."/>
            <person name="Lozovsky E."/>
            <person name="Lu J."/>
            <person name="Luo M."/>
            <person name="Machado C.A."/>
            <person name="Makalowski W."/>
            <person name="Marzo M."/>
            <person name="Matsuda M."/>
            <person name="Matzkin L."/>
            <person name="McAllister B."/>
            <person name="McBride C.S."/>
            <person name="McKernan B."/>
            <person name="McKernan K."/>
            <person name="Mendez-Lago M."/>
            <person name="Minx P."/>
            <person name="Mollenhauer M.U."/>
            <person name="Montooth K."/>
            <person name="Mount S.M."/>
            <person name="Mu X."/>
            <person name="Myers E."/>
            <person name="Negre B."/>
            <person name="Newfeld S."/>
            <person name="Nielsen R."/>
            <person name="Noor M.A."/>
            <person name="O'Grady P."/>
            <person name="Pachter L."/>
            <person name="Papaceit M."/>
            <person name="Parisi M.J."/>
            <person name="Parisi M."/>
            <person name="Parts L."/>
            <person name="Pedersen J.S."/>
            <person name="Pesole G."/>
            <person name="Phillippy A.M."/>
            <person name="Ponting C.P."/>
            <person name="Pop M."/>
            <person name="Porcelli D."/>
            <person name="Powell J.R."/>
            <person name="Prohaska S."/>
            <person name="Pruitt K."/>
            <person name="Puig M."/>
            <person name="Quesneville H."/>
            <person name="Ram K.R."/>
            <person name="Rand D."/>
            <person name="Rasmussen M.D."/>
            <person name="Reed L.K."/>
            <person name="Reenan R."/>
            <person name="Reily A."/>
            <person name="Remington K.A."/>
            <person name="Rieger T.T."/>
            <person name="Ritchie M.G."/>
            <person name="Robin C."/>
            <person name="Rogers Y.H."/>
            <person name="Rohde C."/>
            <person name="Rozas J."/>
            <person name="Rubenfield M.J."/>
            <person name="Ruiz A."/>
            <person name="Russo S."/>
            <person name="Salzberg S.L."/>
            <person name="Sanchez-Gracia A."/>
            <person name="Saranga D.J."/>
            <person name="Sato H."/>
            <person name="Schaeffer S.W."/>
            <person name="Schatz M.C."/>
            <person name="Schlenke T."/>
            <person name="Schwartz R."/>
            <person name="Segarra C."/>
            <person name="Singh R.S."/>
            <person name="Sirot L."/>
            <person name="Sirota M."/>
            <person name="Sisneros N.B."/>
            <person name="Smith C.D."/>
            <person name="Smith T.F."/>
            <person name="Spieth J."/>
            <person name="Stage D.E."/>
            <person name="Stark A."/>
            <person name="Stephan W."/>
            <person name="Strausberg R.L."/>
            <person name="Strempel S."/>
            <person name="Sturgill D."/>
            <person name="Sutton G."/>
            <person name="Sutton G.G."/>
            <person name="Tao W."/>
            <person name="Teichmann S."/>
            <person name="Tobari Y.N."/>
            <person name="Tomimura Y."/>
            <person name="Tsolas J.M."/>
            <person name="Valente V.L."/>
            <person name="Venter E."/>
            <person name="Venter J.C."/>
            <person name="Vicario S."/>
            <person name="Vieira F.G."/>
            <person name="Vilella A.J."/>
            <person name="Villasante A."/>
            <person name="Walenz B."/>
            <person name="Wang J."/>
            <person name="Wasserman M."/>
            <person name="Watts T."/>
            <person name="Wilson D."/>
            <person name="Wilson R.K."/>
            <person name="Wing R.A."/>
            <person name="Wolfner M.F."/>
            <person name="Wong A."/>
            <person name="Wong G.K."/>
            <person name="Wu C.I."/>
            <person name="Wu G."/>
            <person name="Yamamoto D."/>
            <person name="Yang H.P."/>
            <person name="Yang S.P."/>
            <person name="Yorke J.A."/>
            <person name="Yoshida K."/>
            <person name="Zdobnov E."/>
            <person name="Zhang P."/>
            <person name="Zhang Y."/>
            <person name="Zimin A.V."/>
            <person name="Baldwin J."/>
            <person name="Abdouelleil A."/>
            <person name="Abdulkadir J."/>
            <person name="Abebe A."/>
            <person name="Abera B."/>
            <person name="Abreu J."/>
            <person name="Acer S.C."/>
            <person name="Aftuck L."/>
            <person name="Alexander A."/>
            <person name="An P."/>
            <person name="Anderson E."/>
            <person name="Anderson S."/>
            <person name="Arachi H."/>
            <person name="Azer M."/>
            <person name="Bachantsang P."/>
            <person name="Barry A."/>
            <person name="Bayul T."/>
            <person name="Berlin A."/>
            <person name="Bessette D."/>
            <person name="Bloom T."/>
            <person name="Blye J."/>
            <person name="Boguslavskiy L."/>
            <person name="Bonnet C."/>
            <person name="Boukhgalter B."/>
            <person name="Bourzgui I."/>
            <person name="Brown A."/>
            <person name="Cahill P."/>
            <person name="Channer S."/>
            <person name="Cheshatsang Y."/>
            <person name="Chuda L."/>
            <person name="Citroen M."/>
            <person name="Collymore A."/>
            <person name="Cooke P."/>
            <person name="Costello M."/>
            <person name="D'Aco K."/>
            <person name="Daza R."/>
            <person name="De Haan G."/>
            <person name="DeGray S."/>
            <person name="DeMaso C."/>
            <person name="Dhargay N."/>
            <person name="Dooley K."/>
            <person name="Dooley E."/>
            <person name="Doricent M."/>
            <person name="Dorje P."/>
            <person name="Dorjee K."/>
            <person name="Dupes A."/>
            <person name="Elong R."/>
            <person name="Falk J."/>
            <person name="Farina A."/>
            <person name="Faro S."/>
            <person name="Ferguson D."/>
            <person name="Fisher S."/>
            <person name="Foley C.D."/>
            <person name="Franke A."/>
            <person name="Friedrich D."/>
            <person name="Gadbois L."/>
            <person name="Gearin G."/>
            <person name="Gearin C.R."/>
            <person name="Giannoukos G."/>
            <person name="Goode T."/>
            <person name="Graham J."/>
            <person name="Grandbois E."/>
            <person name="Grewal S."/>
            <person name="Gyaltsen K."/>
            <person name="Hafez N."/>
            <person name="Hagos B."/>
            <person name="Hall J."/>
            <person name="Henson C."/>
            <person name="Hollinger A."/>
            <person name="Honan T."/>
            <person name="Huard M.D."/>
            <person name="Hughes L."/>
            <person name="Hurhula B."/>
            <person name="Husby M.E."/>
            <person name="Kamat A."/>
            <person name="Kanga B."/>
            <person name="Kashin S."/>
            <person name="Khazanovich D."/>
            <person name="Kisner P."/>
            <person name="Lance K."/>
            <person name="Lara M."/>
            <person name="Lee W."/>
            <person name="Lennon N."/>
            <person name="Letendre F."/>
            <person name="LeVine R."/>
            <person name="Lipovsky A."/>
            <person name="Liu X."/>
            <person name="Liu J."/>
            <person name="Liu S."/>
            <person name="Lokyitsang T."/>
            <person name="Lokyitsang Y."/>
            <person name="Lubonja R."/>
            <person name="Lui A."/>
            <person name="MacDonald P."/>
            <person name="Magnisalis V."/>
            <person name="Maru K."/>
            <person name="Matthews C."/>
            <person name="McCusker W."/>
            <person name="McDonough S."/>
            <person name="Mehta T."/>
            <person name="Meldrim J."/>
            <person name="Meneus L."/>
            <person name="Mihai O."/>
            <person name="Mihalev A."/>
            <person name="Mihova T."/>
            <person name="Mittelman R."/>
            <person name="Mlenga V."/>
            <person name="Montmayeur A."/>
            <person name="Mulrain L."/>
            <person name="Navidi A."/>
            <person name="Naylor J."/>
            <person name="Negash T."/>
            <person name="Nguyen T."/>
            <person name="Nguyen N."/>
            <person name="Nicol R."/>
            <person name="Norbu C."/>
            <person name="Norbu N."/>
            <person name="Novod N."/>
            <person name="O'Neill B."/>
            <person name="Osman S."/>
            <person name="Markiewicz E."/>
            <person name="Oyono O.L."/>
            <person name="Patti C."/>
            <person name="Phunkhang P."/>
            <person name="Pierre F."/>
            <person name="Priest M."/>
            <person name="Raghuraman S."/>
            <person name="Rege F."/>
            <person name="Reyes R."/>
            <person name="Rise C."/>
            <person name="Rogov P."/>
            <person name="Ross K."/>
            <person name="Ryan E."/>
            <person name="Settipalli S."/>
            <person name="Shea T."/>
            <person name="Sherpa N."/>
            <person name="Shi L."/>
            <person name="Shih D."/>
            <person name="Sparrow T."/>
            <person name="Spaulding J."/>
            <person name="Stalker J."/>
            <person name="Stange-Thomann N."/>
            <person name="Stavropoulos S."/>
            <person name="Stone C."/>
            <person name="Strader C."/>
            <person name="Tesfaye S."/>
            <person name="Thomson T."/>
            <person name="Thoulutsang Y."/>
            <person name="Thoulutsang D."/>
            <person name="Topham K."/>
            <person name="Topping I."/>
            <person name="Tsamla T."/>
            <person name="Vassiliev H."/>
            <person name="Vo A."/>
            <person name="Wangchuk T."/>
            <person name="Wangdi T."/>
            <person name="Weiand M."/>
            <person name="Wilkinson J."/>
            <person name="Wilson A."/>
            <person name="Yadav S."/>
            <person name="Young G."/>
            <person name="Yu Q."/>
            <person name="Zembek L."/>
            <person name="Zhong D."/>
            <person name="Zimmer A."/>
            <person name="Zwirko Z."/>
            <person name="Jaffe D.B."/>
            <person name="Alvarez P."/>
            <person name="Brockman W."/>
            <person name="Butler J."/>
            <person name="Chin C."/>
            <person name="Gnerre S."/>
            <person name="Grabherr M."/>
            <person name="Kleber M."/>
            <person name="Mauceli E."/>
            <person name="MacCallum I."/>
        </authorList>
    </citation>
    <scope>NUCLEOTIDE SEQUENCE [LARGE SCALE GENOMIC DNA]</scope>
    <source>
        <strain evidence="2">Tucson 14024-0371.13</strain>
    </source>
</reference>
<dbReference type="InParanoid" id="A0A0P8Y2M5"/>
<dbReference type="PANTHER" id="PTHR20898">
    <property type="entry name" value="DAEDALUS ON 3-RELATED-RELATED"/>
    <property type="match status" value="1"/>
</dbReference>
<gene>
    <name evidence="1" type="primary">Dana\GF27603</name>
    <name evidence="1" type="ORF">GF27603</name>
</gene>
<dbReference type="STRING" id="7217.A0A0P8Y2M5"/>
<evidence type="ECO:0000313" key="2">
    <source>
        <dbReference type="Proteomes" id="UP000007801"/>
    </source>
</evidence>
<evidence type="ECO:0000313" key="1">
    <source>
        <dbReference type="EMBL" id="KPU72865.1"/>
    </source>
</evidence>
<keyword evidence="2" id="KW-1185">Reference proteome</keyword>
<dbReference type="SMART" id="SM00697">
    <property type="entry name" value="DM8"/>
    <property type="match status" value="1"/>
</dbReference>
<sequence length="163" mass="19315">MVCDISAYSKFEFTNLNCETLNKSYADFEYCYLKSINRTYKYLSIKVNLLKKPIRKVRAALFKRFNGWRPFMFDMTVDACNFLKNTKSNLAAKYFLDFFKPFSNMNHSCPFDHDLIVDKMNIAHINHQFTNVLPFPEGDYFLETHWIAYDIDRAVVKMYGTLS</sequence>
<dbReference type="Proteomes" id="UP000007801">
    <property type="component" value="Unassembled WGS sequence"/>
</dbReference>
<organism evidence="1 2">
    <name type="scientific">Drosophila ananassae</name>
    <name type="common">Fruit fly</name>
    <dbReference type="NCBI Taxonomy" id="7217"/>
    <lineage>
        <taxon>Eukaryota</taxon>
        <taxon>Metazoa</taxon>
        <taxon>Ecdysozoa</taxon>
        <taxon>Arthropoda</taxon>
        <taxon>Hexapoda</taxon>
        <taxon>Insecta</taxon>
        <taxon>Pterygota</taxon>
        <taxon>Neoptera</taxon>
        <taxon>Endopterygota</taxon>
        <taxon>Diptera</taxon>
        <taxon>Brachycera</taxon>
        <taxon>Muscomorpha</taxon>
        <taxon>Ephydroidea</taxon>
        <taxon>Drosophilidae</taxon>
        <taxon>Drosophila</taxon>
        <taxon>Sophophora</taxon>
    </lineage>
</organism>
<dbReference type="InterPro" id="IPR010512">
    <property type="entry name" value="DUF1091"/>
</dbReference>
<dbReference type="OrthoDB" id="8064020at2759"/>
<dbReference type="AlphaFoldDB" id="A0A0P8Y2M5"/>
<name>A0A0P8Y2M5_DROAN</name>
<protein>
    <submittedName>
        <fullName evidence="1">Uncharacterized protein</fullName>
    </submittedName>
</protein>
<accession>A0A0P8Y2M5</accession>
<dbReference type="PANTHER" id="PTHR20898:SF0">
    <property type="entry name" value="DAEDALUS ON 3-RELATED"/>
    <property type="match status" value="1"/>
</dbReference>
<proteinExistence type="predicted"/>
<dbReference type="Pfam" id="PF06477">
    <property type="entry name" value="DUF1091"/>
    <property type="match status" value="1"/>
</dbReference>
<dbReference type="EMBL" id="CH902623">
    <property type="protein sequence ID" value="KPU72865.1"/>
    <property type="molecule type" value="Genomic_DNA"/>
</dbReference>